<reference evidence="19" key="2">
    <citation type="submission" date="2020-05" db="UniProtKB">
        <authorList>
            <consortium name="Ensembl"/>
        </authorList>
    </citation>
    <scope>IDENTIFICATION</scope>
</reference>
<dbReference type="GeneTree" id="ENSGT00500000044924"/>
<gene>
    <name evidence="19" type="primary">dhodh</name>
</gene>
<evidence type="ECO:0000256" key="11">
    <source>
        <dbReference type="ARBA" id="ARBA00022989"/>
    </source>
</evidence>
<dbReference type="PANTHER" id="PTHR48109:SF4">
    <property type="entry name" value="DIHYDROOROTATE DEHYDROGENASE (QUINONE), MITOCHONDRIAL"/>
    <property type="match status" value="1"/>
</dbReference>
<evidence type="ECO:0000256" key="9">
    <source>
        <dbReference type="ARBA" id="ARBA00022792"/>
    </source>
</evidence>
<keyword evidence="11 17" id="KW-1133">Transmembrane helix</keyword>
<comment type="pathway">
    <text evidence="2 17">Pyrimidine metabolism; UMP biosynthesis via de novo pathway; orotate from (S)-dihydroorotate (quinone route): step 1/1.</text>
</comment>
<evidence type="ECO:0000256" key="10">
    <source>
        <dbReference type="ARBA" id="ARBA00022946"/>
    </source>
</evidence>
<organism evidence="19">
    <name type="scientific">Xenopus tropicalis</name>
    <name type="common">Western clawed frog</name>
    <name type="synonym">Silurana tropicalis</name>
    <dbReference type="NCBI Taxonomy" id="8364"/>
    <lineage>
        <taxon>Eukaryota</taxon>
        <taxon>Metazoa</taxon>
        <taxon>Chordata</taxon>
        <taxon>Craniata</taxon>
        <taxon>Vertebrata</taxon>
        <taxon>Euteleostomi</taxon>
        <taxon>Amphibia</taxon>
        <taxon>Batrachia</taxon>
        <taxon>Anura</taxon>
        <taxon>Pipoidea</taxon>
        <taxon>Pipidae</taxon>
        <taxon>Xenopodinae</taxon>
        <taxon>Xenopus</taxon>
        <taxon>Silurana</taxon>
    </lineage>
</organism>
<keyword evidence="12 17" id="KW-0560">Oxidoreductase</keyword>
<dbReference type="InterPro" id="IPR005719">
    <property type="entry name" value="Dihydroorotate_DH_2"/>
</dbReference>
<keyword evidence="10" id="KW-0809">Transit peptide</keyword>
<evidence type="ECO:0000313" key="19">
    <source>
        <dbReference type="Ensembl" id="ENSXETP00000072813"/>
    </source>
</evidence>
<dbReference type="InterPro" id="IPR050074">
    <property type="entry name" value="DHO_dehydrogenase"/>
</dbReference>
<dbReference type="GO" id="GO:0106430">
    <property type="term" value="F:dihydroorotate dehydrogenase (quinone) activity"/>
    <property type="evidence" value="ECO:0007669"/>
    <property type="project" value="UniProtKB-EC"/>
</dbReference>
<feature type="transmembrane region" description="Helical" evidence="17">
    <location>
        <begin position="21"/>
        <end position="39"/>
    </location>
</feature>
<dbReference type="CDD" id="cd04738">
    <property type="entry name" value="DHOD_2_like"/>
    <property type="match status" value="1"/>
</dbReference>
<sequence length="411" mass="44373">MHSRRGIANHSPALTQRRLKDALIVLGGGGLLFSSFLTIKGDEHFYAQCLMPIMQRLVNPELAHILSVKCVSLGLVPFCKHHNSERLKYSHFLGHTFRNPVGLAAGFDKHGEAVDGLFKIGFGFVEVGSITPKPQDGNPKPRVFRLPQDGAVINRYGFNSHGVEVVRQRLLERREKQKMLTAAGMPLGINLGKNKTSEDAAADYTQGLQQLGSLADYLVINVSSPNTPGLRNLQGRDQLRKLLTEVVKSRNALQCDPKPALLVKIAPDLSMQDKEDIASVVTEVGIDGLIISNTTISRPSSLQDPQKSEVGGLSGIPLRDLATETVREMYALTAGKIPIIGVGGVFSGLDALHKIRAGASLVQLYTALTYQGPPVVGKVTTELDQLLVEQGFACVSDAVGADHRTNASPVK</sequence>
<dbReference type="InterPro" id="IPR001295">
    <property type="entry name" value="Dihydroorotate_DH_CS"/>
</dbReference>
<dbReference type="NCBIfam" id="TIGR01036">
    <property type="entry name" value="pyrD_sub2"/>
    <property type="match status" value="1"/>
</dbReference>
<evidence type="ECO:0000256" key="16">
    <source>
        <dbReference type="ARBA" id="ARBA00048639"/>
    </source>
</evidence>
<evidence type="ECO:0000259" key="18">
    <source>
        <dbReference type="Pfam" id="PF01180"/>
    </source>
</evidence>
<evidence type="ECO:0000256" key="13">
    <source>
        <dbReference type="ARBA" id="ARBA00023128"/>
    </source>
</evidence>
<evidence type="ECO:0000256" key="3">
    <source>
        <dbReference type="ARBA" id="ARBA00005359"/>
    </source>
</evidence>
<dbReference type="InterPro" id="IPR005720">
    <property type="entry name" value="Dihydroorotate_DH_cat"/>
</dbReference>
<evidence type="ECO:0000256" key="6">
    <source>
        <dbReference type="ARBA" id="ARBA00022630"/>
    </source>
</evidence>
<dbReference type="PROSITE" id="PS00911">
    <property type="entry name" value="DHODEHASE_1"/>
    <property type="match status" value="1"/>
</dbReference>
<evidence type="ECO:0000256" key="1">
    <source>
        <dbReference type="ARBA" id="ARBA00004434"/>
    </source>
</evidence>
<dbReference type="Ensembl" id="ENSXETT00000089039">
    <property type="protein sequence ID" value="ENSXETP00000072813"/>
    <property type="gene ID" value="ENSXETG00000023444"/>
</dbReference>
<dbReference type="Gene3D" id="3.20.20.70">
    <property type="entry name" value="Aldolase class I"/>
    <property type="match status" value="1"/>
</dbReference>
<dbReference type="Bgee" id="ENSXETG00000023444">
    <property type="expression patterns" value="Expressed in skeletal muscle tissue and 12 other cell types or tissues"/>
</dbReference>
<dbReference type="GO" id="GO:0044205">
    <property type="term" value="P:'de novo' UMP biosynthetic process"/>
    <property type="evidence" value="ECO:0007669"/>
    <property type="project" value="UniProtKB-UniPathway"/>
</dbReference>
<comment type="cofactor">
    <cofactor evidence="17">
        <name>FMN</name>
        <dbReference type="ChEBI" id="CHEBI:58210"/>
    </cofactor>
    <text evidence="17">Binds 1 FMN per subunit.</text>
</comment>
<dbReference type="FunFam" id="3.20.20.70:FF:000066">
    <property type="entry name" value="Dihydroorotate dehydrogenase (quinone), mitochondrial"/>
    <property type="match status" value="1"/>
</dbReference>
<evidence type="ECO:0000256" key="2">
    <source>
        <dbReference type="ARBA" id="ARBA00005161"/>
    </source>
</evidence>
<dbReference type="Pfam" id="PF01180">
    <property type="entry name" value="DHO_dh"/>
    <property type="match status" value="1"/>
</dbReference>
<dbReference type="Xenbase" id="XB-GENE-967864">
    <property type="gene designation" value="dhodh"/>
</dbReference>
<dbReference type="EC" id="1.3.5.2" evidence="4 17"/>
<comment type="subcellular location">
    <subcellularLocation>
        <location evidence="1 17">Mitochondrion inner membrane</location>
        <topology evidence="1 17">Single-pass membrane protein</topology>
    </subcellularLocation>
</comment>
<evidence type="ECO:0000256" key="15">
    <source>
        <dbReference type="ARBA" id="ARBA00033714"/>
    </source>
</evidence>
<evidence type="ECO:0000256" key="4">
    <source>
        <dbReference type="ARBA" id="ARBA00012791"/>
    </source>
</evidence>
<reference evidence="19" key="1">
    <citation type="journal article" date="2010" name="Science">
        <title>The genome of the Western clawed frog Xenopus tropicalis.</title>
        <authorList>
            <person name="Hellsten U."/>
            <person name="Harland R.M."/>
            <person name="Gilchrist M.J."/>
            <person name="Hendrix D."/>
            <person name="Jurka J."/>
            <person name="Kapitonov V."/>
            <person name="Ovcharenko I."/>
            <person name="Putnam N.H."/>
            <person name="Shu S."/>
            <person name="Taher L."/>
            <person name="Blitz I.L."/>
            <person name="Blumberg B."/>
            <person name="Dichmann D.S."/>
            <person name="Dubchak I."/>
            <person name="Amaya E."/>
            <person name="Detter J.C."/>
            <person name="Fletcher R."/>
            <person name="Gerhard D.S."/>
            <person name="Goodstein D."/>
            <person name="Graves T."/>
            <person name="Grigoriev I.V."/>
            <person name="Grimwood J."/>
            <person name="Kawashima T."/>
            <person name="Lindquist E."/>
            <person name="Lucas S.M."/>
            <person name="Mead P.E."/>
            <person name="Mitros T."/>
            <person name="Ogino H."/>
            <person name="Ohta Y."/>
            <person name="Poliakov A.V."/>
            <person name="Pollet N."/>
            <person name="Robert J."/>
            <person name="Salamov A."/>
            <person name="Sater A.K."/>
            <person name="Schmutz J."/>
            <person name="Terry A."/>
            <person name="Vize P.D."/>
            <person name="Warren W.C."/>
            <person name="Wells D."/>
            <person name="Wills A."/>
            <person name="Wilson R.K."/>
            <person name="Zimmerman L.B."/>
            <person name="Zorn A.M."/>
            <person name="Grainger R."/>
            <person name="Grammer T."/>
            <person name="Khokha M.K."/>
            <person name="Richardson P.M."/>
            <person name="Rokhsar D.S."/>
        </authorList>
    </citation>
    <scope>NUCLEOTIDE SEQUENCE [LARGE SCALE GENOMIC DNA]</scope>
    <source>
        <strain evidence="19">Nigerian</strain>
    </source>
</reference>
<dbReference type="InParanoid" id="A0A6I8QT69"/>
<evidence type="ECO:0000256" key="5">
    <source>
        <dbReference type="ARBA" id="ARBA00017599"/>
    </source>
</evidence>
<proteinExistence type="inferred from homology"/>
<comment type="catalytic activity">
    <reaction evidence="16 17">
        <text>(S)-dihydroorotate + a quinone = orotate + a quinol</text>
        <dbReference type="Rhea" id="RHEA:30187"/>
        <dbReference type="ChEBI" id="CHEBI:24646"/>
        <dbReference type="ChEBI" id="CHEBI:30839"/>
        <dbReference type="ChEBI" id="CHEBI:30864"/>
        <dbReference type="ChEBI" id="CHEBI:132124"/>
        <dbReference type="EC" id="1.3.5.2"/>
    </reaction>
</comment>
<dbReference type="PROSITE" id="PS00912">
    <property type="entry name" value="DHODEHASE_2"/>
    <property type="match status" value="1"/>
</dbReference>
<protein>
    <recommendedName>
        <fullName evidence="5 17">Dihydroorotate dehydrogenase (quinone), mitochondrial</fullName>
        <shortName evidence="17">DHOdehase</shortName>
        <ecNumber evidence="4 17">1.3.5.2</ecNumber>
    </recommendedName>
</protein>
<dbReference type="UniPathway" id="UPA00070">
    <property type="reaction ID" value="UER00946"/>
</dbReference>
<dbReference type="NCBIfam" id="NF003645">
    <property type="entry name" value="PRK05286.1-2"/>
    <property type="match status" value="1"/>
</dbReference>
<dbReference type="PANTHER" id="PTHR48109">
    <property type="entry name" value="DIHYDROOROTATE DEHYDROGENASE (QUINONE), MITOCHONDRIAL-RELATED"/>
    <property type="match status" value="1"/>
</dbReference>
<dbReference type="GO" id="GO:0005743">
    <property type="term" value="C:mitochondrial inner membrane"/>
    <property type="evidence" value="ECO:0007669"/>
    <property type="project" value="UniProtKB-SubCell"/>
</dbReference>
<evidence type="ECO:0000256" key="17">
    <source>
        <dbReference type="RuleBase" id="RU361255"/>
    </source>
</evidence>
<dbReference type="AlphaFoldDB" id="A0A6I8QT69"/>
<dbReference type="FunCoup" id="A0A6I8QT69">
    <property type="interactions" value="2115"/>
</dbReference>
<accession>A0A6I8QT69</accession>
<comment type="function">
    <text evidence="15">Catalyzes the conversion of dihydroorotate to orotate with quinone as electron acceptor. Required for UMP biosynthesis via de novo pathway.</text>
</comment>
<keyword evidence="8 17" id="KW-0812">Transmembrane</keyword>
<feature type="domain" description="Dihydroorotate dehydrogenase catalytic" evidence="18">
    <location>
        <begin position="91"/>
        <end position="387"/>
    </location>
</feature>
<dbReference type="NCBIfam" id="NF003652">
    <property type="entry name" value="PRK05286.2-5"/>
    <property type="match status" value="1"/>
</dbReference>
<keyword evidence="13 17" id="KW-0496">Mitochondrion</keyword>
<dbReference type="SUPFAM" id="SSF51395">
    <property type="entry name" value="FMN-linked oxidoreductases"/>
    <property type="match status" value="1"/>
</dbReference>
<dbReference type="InterPro" id="IPR013785">
    <property type="entry name" value="Aldolase_TIM"/>
</dbReference>
<evidence type="ECO:0000256" key="12">
    <source>
        <dbReference type="ARBA" id="ARBA00023002"/>
    </source>
</evidence>
<name>A0A6I8QT69_XENTR</name>
<evidence type="ECO:0000256" key="14">
    <source>
        <dbReference type="ARBA" id="ARBA00023136"/>
    </source>
</evidence>
<keyword evidence="7 17" id="KW-0288">FMN</keyword>
<evidence type="ECO:0000256" key="7">
    <source>
        <dbReference type="ARBA" id="ARBA00022643"/>
    </source>
</evidence>
<keyword evidence="6 17" id="KW-0285">Flavoprotein</keyword>
<evidence type="ECO:0000256" key="8">
    <source>
        <dbReference type="ARBA" id="ARBA00022692"/>
    </source>
</evidence>
<dbReference type="GO" id="GO:0006207">
    <property type="term" value="P:'de novo' pyrimidine nucleobase biosynthetic process"/>
    <property type="evidence" value="ECO:0007669"/>
    <property type="project" value="InterPro"/>
</dbReference>
<comment type="similarity">
    <text evidence="3 17">Belongs to the dihydroorotate dehydrogenase family. Type 2 subfamily.</text>
</comment>
<keyword evidence="9 17" id="KW-0999">Mitochondrion inner membrane</keyword>
<keyword evidence="14 17" id="KW-0472">Membrane</keyword>